<dbReference type="InParanoid" id="M4BTI2"/>
<dbReference type="Proteomes" id="UP000011713">
    <property type="component" value="Unassembled WGS sequence"/>
</dbReference>
<keyword evidence="2" id="KW-1185">Reference proteome</keyword>
<organism evidence="1 2">
    <name type="scientific">Hyaloperonospora arabidopsidis (strain Emoy2)</name>
    <name type="common">Downy mildew agent</name>
    <name type="synonym">Peronospora arabidopsidis</name>
    <dbReference type="NCBI Taxonomy" id="559515"/>
    <lineage>
        <taxon>Eukaryota</taxon>
        <taxon>Sar</taxon>
        <taxon>Stramenopiles</taxon>
        <taxon>Oomycota</taxon>
        <taxon>Peronosporomycetes</taxon>
        <taxon>Peronosporales</taxon>
        <taxon>Peronosporaceae</taxon>
        <taxon>Hyaloperonospora</taxon>
    </lineage>
</organism>
<dbReference type="VEuPathDB" id="FungiDB:HpaG809767"/>
<dbReference type="EMBL" id="JH597840">
    <property type="status" value="NOT_ANNOTATED_CDS"/>
    <property type="molecule type" value="Genomic_DNA"/>
</dbReference>
<evidence type="ECO:0000313" key="1">
    <source>
        <dbReference type="EnsemblProtists" id="HpaP809767"/>
    </source>
</evidence>
<sequence>MAAQLLSVAKSLLKVYASISWLPKVEIRSGHVAGFVGNATGFLSCMDGSSNNRPPSPRYISLASRKLIAHVSQGTEERSWIIRPRSRIPIPDCLPGSRKFSRQDNCYQLQQTKKRTGWPISTGLSGMPYMRQDQEISSQIRAISSEVDTRTPRFLCEDFYIVVTLGPELQARSTSSKAMTKSSSHSNRLVRKVSTRLYNKARIGVPPPKVGMSGKVDDRESHQQFCVIDFATMVSEPRSTRASGFYREATGEDVKINQ</sequence>
<evidence type="ECO:0000313" key="2">
    <source>
        <dbReference type="Proteomes" id="UP000011713"/>
    </source>
</evidence>
<dbReference type="AlphaFoldDB" id="M4BTI2"/>
<dbReference type="HOGENOM" id="CLU_1079465_0_0_1"/>
<reference evidence="1" key="2">
    <citation type="submission" date="2015-06" db="UniProtKB">
        <authorList>
            <consortium name="EnsemblProtists"/>
        </authorList>
    </citation>
    <scope>IDENTIFICATION</scope>
    <source>
        <strain evidence="1">Emoy2</strain>
    </source>
</reference>
<reference evidence="2" key="1">
    <citation type="journal article" date="2010" name="Science">
        <title>Signatures of adaptation to obligate biotrophy in the Hyaloperonospora arabidopsidis genome.</title>
        <authorList>
            <person name="Baxter L."/>
            <person name="Tripathy S."/>
            <person name="Ishaque N."/>
            <person name="Boot N."/>
            <person name="Cabral A."/>
            <person name="Kemen E."/>
            <person name="Thines M."/>
            <person name="Ah-Fong A."/>
            <person name="Anderson R."/>
            <person name="Badejoko W."/>
            <person name="Bittner-Eddy P."/>
            <person name="Boore J.L."/>
            <person name="Chibucos M.C."/>
            <person name="Coates M."/>
            <person name="Dehal P."/>
            <person name="Delehaunty K."/>
            <person name="Dong S."/>
            <person name="Downton P."/>
            <person name="Dumas B."/>
            <person name="Fabro G."/>
            <person name="Fronick C."/>
            <person name="Fuerstenberg S.I."/>
            <person name="Fulton L."/>
            <person name="Gaulin E."/>
            <person name="Govers F."/>
            <person name="Hughes L."/>
            <person name="Humphray S."/>
            <person name="Jiang R.H."/>
            <person name="Judelson H."/>
            <person name="Kamoun S."/>
            <person name="Kyung K."/>
            <person name="Meijer H."/>
            <person name="Minx P."/>
            <person name="Morris P."/>
            <person name="Nelson J."/>
            <person name="Phuntumart V."/>
            <person name="Qutob D."/>
            <person name="Rehmany A."/>
            <person name="Rougon-Cardoso A."/>
            <person name="Ryden P."/>
            <person name="Torto-Alalibo T."/>
            <person name="Studholme D."/>
            <person name="Wang Y."/>
            <person name="Win J."/>
            <person name="Wood J."/>
            <person name="Clifton S.W."/>
            <person name="Rogers J."/>
            <person name="Van den Ackerveken G."/>
            <person name="Jones J.D."/>
            <person name="McDowell J.M."/>
            <person name="Beynon J."/>
            <person name="Tyler B.M."/>
        </authorList>
    </citation>
    <scope>NUCLEOTIDE SEQUENCE [LARGE SCALE GENOMIC DNA]</scope>
    <source>
        <strain evidence="2">Emoy2</strain>
    </source>
</reference>
<protein>
    <submittedName>
        <fullName evidence="1">Uncharacterized protein</fullName>
    </submittedName>
</protein>
<proteinExistence type="predicted"/>
<accession>M4BTI2</accession>
<name>M4BTI2_HYAAE</name>
<dbReference type="EnsemblProtists" id="HpaT809767">
    <property type="protein sequence ID" value="HpaP809767"/>
    <property type="gene ID" value="HpaG809767"/>
</dbReference>